<organism evidence="2 3">
    <name type="scientific">Streptomyces qinglanensis</name>
    <dbReference type="NCBI Taxonomy" id="943816"/>
    <lineage>
        <taxon>Bacteria</taxon>
        <taxon>Bacillati</taxon>
        <taxon>Actinomycetota</taxon>
        <taxon>Actinomycetes</taxon>
        <taxon>Kitasatosporales</taxon>
        <taxon>Streptomycetaceae</taxon>
        <taxon>Streptomyces</taxon>
    </lineage>
</organism>
<name>A0A1H9VNK4_9ACTN</name>
<reference evidence="3" key="1">
    <citation type="submission" date="2016-10" db="EMBL/GenBank/DDBJ databases">
        <authorList>
            <person name="Varghese N."/>
            <person name="Submissions S."/>
        </authorList>
    </citation>
    <scope>NUCLEOTIDE SEQUENCE [LARGE SCALE GENOMIC DNA]</scope>
    <source>
        <strain evidence="3">CGMCC 4.6825</strain>
    </source>
</reference>
<accession>A0A1H9VNK4</accession>
<dbReference type="Proteomes" id="UP000182841">
    <property type="component" value="Unassembled WGS sequence"/>
</dbReference>
<protein>
    <recommendedName>
        <fullName evidence="4">Flp pilus assembly protein RcpC/CpaB domain-containing protein</fullName>
    </recommendedName>
</protein>
<evidence type="ECO:0000313" key="3">
    <source>
        <dbReference type="Proteomes" id="UP000182841"/>
    </source>
</evidence>
<dbReference type="STRING" id="943816.AN217_05050"/>
<dbReference type="EMBL" id="FOGO01000012">
    <property type="protein sequence ID" value="SES22917.1"/>
    <property type="molecule type" value="Genomic_DNA"/>
</dbReference>
<evidence type="ECO:0000313" key="2">
    <source>
        <dbReference type="EMBL" id="SES22917.1"/>
    </source>
</evidence>
<evidence type="ECO:0008006" key="4">
    <source>
        <dbReference type="Google" id="ProtNLM"/>
    </source>
</evidence>
<keyword evidence="3" id="KW-1185">Reference proteome</keyword>
<proteinExistence type="predicted"/>
<dbReference type="AlphaFoldDB" id="A0A1H9VNK4"/>
<evidence type="ECO:0000256" key="1">
    <source>
        <dbReference type="SAM" id="MobiDB-lite"/>
    </source>
</evidence>
<sequence>MNTRLLSLCWLVVSVVPGSRKPLPEDLPLRTCLRAPVPDFPPVRAGRGARFPRRGRPGRRRFLPAALAAGAAALALTATGSGPSPQDESGATGSGPAAERRSAVRTVTGGEAGEAPVSVPVRIADAATVRLLSPGDRIDVLASTSKSTSARVVATQVRVAQVPEDRDTVSGGGADGALIVVVVPRRTAAALAGAAAKSRLAVTLC</sequence>
<feature type="region of interest" description="Disordered" evidence="1">
    <location>
        <begin position="77"/>
        <end position="111"/>
    </location>
</feature>
<feature type="compositionally biased region" description="Polar residues" evidence="1">
    <location>
        <begin position="81"/>
        <end position="91"/>
    </location>
</feature>
<gene>
    <name evidence="2" type="ORF">SAMN05421870_112194</name>
</gene>